<feature type="region of interest" description="Disordered" evidence="2">
    <location>
        <begin position="1"/>
        <end position="35"/>
    </location>
</feature>
<dbReference type="InterPro" id="IPR001878">
    <property type="entry name" value="Znf_CCHC"/>
</dbReference>
<evidence type="ECO:0000313" key="4">
    <source>
        <dbReference type="EMBL" id="CRK96303.1"/>
    </source>
</evidence>
<evidence type="ECO:0000256" key="1">
    <source>
        <dbReference type="PROSITE-ProRule" id="PRU00047"/>
    </source>
</evidence>
<name>A0A1J1I7L8_9DIPT</name>
<keyword evidence="1" id="KW-0479">Metal-binding</keyword>
<protein>
    <submittedName>
        <fullName evidence="4">CLUMA_CG009722, isoform A</fullName>
    </submittedName>
</protein>
<dbReference type="GO" id="GO:0003676">
    <property type="term" value="F:nucleic acid binding"/>
    <property type="evidence" value="ECO:0007669"/>
    <property type="project" value="InterPro"/>
</dbReference>
<keyword evidence="5" id="KW-1185">Reference proteome</keyword>
<feature type="compositionally biased region" description="Basic residues" evidence="2">
    <location>
        <begin position="13"/>
        <end position="26"/>
    </location>
</feature>
<feature type="region of interest" description="Disordered" evidence="2">
    <location>
        <begin position="116"/>
        <end position="144"/>
    </location>
</feature>
<dbReference type="OrthoDB" id="7761998at2759"/>
<feature type="compositionally biased region" description="Basic and acidic residues" evidence="2">
    <location>
        <begin position="342"/>
        <end position="357"/>
    </location>
</feature>
<keyword evidence="1" id="KW-0863">Zinc-finger</keyword>
<gene>
    <name evidence="4" type="ORF">CLUMA_CG009722</name>
</gene>
<dbReference type="InterPro" id="IPR050951">
    <property type="entry name" value="Retrovirus_Pol_polyprotein"/>
</dbReference>
<evidence type="ECO:0000256" key="2">
    <source>
        <dbReference type="SAM" id="MobiDB-lite"/>
    </source>
</evidence>
<reference evidence="4 5" key="1">
    <citation type="submission" date="2015-04" db="EMBL/GenBank/DDBJ databases">
        <authorList>
            <person name="Syromyatnikov M.Y."/>
            <person name="Popov V.N."/>
        </authorList>
    </citation>
    <scope>NUCLEOTIDE SEQUENCE [LARGE SCALE GENOMIC DNA]</scope>
</reference>
<dbReference type="STRING" id="568069.A0A1J1I7L8"/>
<dbReference type="PROSITE" id="PS50158">
    <property type="entry name" value="ZF_CCHC"/>
    <property type="match status" value="1"/>
</dbReference>
<feature type="domain" description="CCHC-type" evidence="3">
    <location>
        <begin position="305"/>
        <end position="320"/>
    </location>
</feature>
<feature type="compositionally biased region" description="Basic and acidic residues" evidence="2">
    <location>
        <begin position="366"/>
        <end position="384"/>
    </location>
</feature>
<evidence type="ECO:0000259" key="3">
    <source>
        <dbReference type="PROSITE" id="PS50158"/>
    </source>
</evidence>
<dbReference type="EMBL" id="CVRI01000043">
    <property type="protein sequence ID" value="CRK96303.1"/>
    <property type="molecule type" value="Genomic_DNA"/>
</dbReference>
<keyword evidence="1" id="KW-0862">Zinc</keyword>
<evidence type="ECO:0000313" key="5">
    <source>
        <dbReference type="Proteomes" id="UP000183832"/>
    </source>
</evidence>
<dbReference type="PANTHER" id="PTHR37984">
    <property type="entry name" value="PROTEIN CBG26694"/>
    <property type="match status" value="1"/>
</dbReference>
<feature type="compositionally biased region" description="Polar residues" evidence="2">
    <location>
        <begin position="326"/>
        <end position="339"/>
    </location>
</feature>
<organism evidence="4 5">
    <name type="scientific">Clunio marinus</name>
    <dbReference type="NCBI Taxonomy" id="568069"/>
    <lineage>
        <taxon>Eukaryota</taxon>
        <taxon>Metazoa</taxon>
        <taxon>Ecdysozoa</taxon>
        <taxon>Arthropoda</taxon>
        <taxon>Hexapoda</taxon>
        <taxon>Insecta</taxon>
        <taxon>Pterygota</taxon>
        <taxon>Neoptera</taxon>
        <taxon>Endopterygota</taxon>
        <taxon>Diptera</taxon>
        <taxon>Nematocera</taxon>
        <taxon>Chironomoidea</taxon>
        <taxon>Chironomidae</taxon>
        <taxon>Clunio</taxon>
    </lineage>
</organism>
<accession>A0A1J1I7L8</accession>
<proteinExistence type="predicted"/>
<dbReference type="AlphaFoldDB" id="A0A1J1I7L8"/>
<dbReference type="PANTHER" id="PTHR37984:SF9">
    <property type="entry name" value="INTEGRASE CATALYTIC DOMAIN-CONTAINING PROTEIN"/>
    <property type="match status" value="1"/>
</dbReference>
<sequence>MVASTDAGEKKRNVGKLRCRGKKRNGGKSDATDEMEDFSRQTFFAPFNPDINGGNETANWYRWKTAAIWYLAGKILNNKEKIIRMISLGGEIVQRALEAHAPKKLYQELMELDVDDQEKDSTTTSAPGNSAADESGLVNPSTTQAEPPVVEKKNYYKEAMAVLDKAFAGASNPIAQYQIFAKTKQADGESVKAFANLLTMLAENCDFTDGEKENMIKRHLLLNTNLRSLQKKAVTQKLQEKSLNEVLKVAYEIEQSRKEIDKPSTAKVCAISNRERDDEGKKECGKCGYYDHGFGGNNCPARNVRCRNCNKIGHYEKKCKAQKTYGQATSGRFSQNSGRRGSYNDRRLSSENRDRVYRPPKQYQYYDREGSGSRRQDSRKSDLDDLVAKAVEKALKGKESFRKFKQKNWSDNEIVQRNRSHEGTL</sequence>
<dbReference type="Proteomes" id="UP000183832">
    <property type="component" value="Unassembled WGS sequence"/>
</dbReference>
<feature type="region of interest" description="Disordered" evidence="2">
    <location>
        <begin position="406"/>
        <end position="425"/>
    </location>
</feature>
<feature type="region of interest" description="Disordered" evidence="2">
    <location>
        <begin position="326"/>
        <end position="384"/>
    </location>
</feature>
<dbReference type="GO" id="GO:0008270">
    <property type="term" value="F:zinc ion binding"/>
    <property type="evidence" value="ECO:0007669"/>
    <property type="project" value="UniProtKB-KW"/>
</dbReference>